<evidence type="ECO:0000313" key="5">
    <source>
        <dbReference type="EMBL" id="KAL3770220.1"/>
    </source>
</evidence>
<name>A0ABD3NC08_9STRA</name>
<feature type="domain" description="Response regulatory" evidence="4">
    <location>
        <begin position="791"/>
        <end position="910"/>
    </location>
</feature>
<dbReference type="Pfam" id="PF00072">
    <property type="entry name" value="Response_reg"/>
    <property type="match status" value="1"/>
</dbReference>
<organism evidence="5 6">
    <name type="scientific">Discostella pseudostelligera</name>
    <dbReference type="NCBI Taxonomy" id="259834"/>
    <lineage>
        <taxon>Eukaryota</taxon>
        <taxon>Sar</taxon>
        <taxon>Stramenopiles</taxon>
        <taxon>Ochrophyta</taxon>
        <taxon>Bacillariophyta</taxon>
        <taxon>Coscinodiscophyceae</taxon>
        <taxon>Thalassiosirophycidae</taxon>
        <taxon>Stephanodiscales</taxon>
        <taxon>Stephanodiscaceae</taxon>
        <taxon>Discostella</taxon>
    </lineage>
</organism>
<feature type="region of interest" description="Disordered" evidence="3">
    <location>
        <begin position="278"/>
        <end position="329"/>
    </location>
</feature>
<dbReference type="InterPro" id="IPR035965">
    <property type="entry name" value="PAS-like_dom_sf"/>
</dbReference>
<dbReference type="Gene3D" id="3.30.450.20">
    <property type="entry name" value="PAS domain"/>
    <property type="match status" value="1"/>
</dbReference>
<dbReference type="InterPro" id="IPR011006">
    <property type="entry name" value="CheY-like_superfamily"/>
</dbReference>
<feature type="region of interest" description="Disordered" evidence="3">
    <location>
        <begin position="670"/>
        <end position="690"/>
    </location>
</feature>
<feature type="compositionally biased region" description="Low complexity" evidence="3">
    <location>
        <begin position="14"/>
        <end position="34"/>
    </location>
</feature>
<protein>
    <recommendedName>
        <fullName evidence="4">Response regulatory domain-containing protein</fullName>
    </recommendedName>
</protein>
<proteinExistence type="predicted"/>
<dbReference type="SUPFAM" id="SSF55785">
    <property type="entry name" value="PYP-like sensor domain (PAS domain)"/>
    <property type="match status" value="1"/>
</dbReference>
<dbReference type="PROSITE" id="PS50110">
    <property type="entry name" value="RESPONSE_REGULATORY"/>
    <property type="match status" value="1"/>
</dbReference>
<dbReference type="CDD" id="cd17546">
    <property type="entry name" value="REC_hyHK_CKI1_RcsC-like"/>
    <property type="match status" value="1"/>
</dbReference>
<dbReference type="SUPFAM" id="SSF52172">
    <property type="entry name" value="CheY-like"/>
    <property type="match status" value="1"/>
</dbReference>
<keyword evidence="6" id="KW-1185">Reference proteome</keyword>
<dbReference type="InterPro" id="IPR050956">
    <property type="entry name" value="2C_system_His_kinase"/>
</dbReference>
<evidence type="ECO:0000259" key="4">
    <source>
        <dbReference type="PROSITE" id="PS50110"/>
    </source>
</evidence>
<reference evidence="5 6" key="1">
    <citation type="submission" date="2024-10" db="EMBL/GenBank/DDBJ databases">
        <title>Updated reference genomes for cyclostephanoid diatoms.</title>
        <authorList>
            <person name="Roberts W.R."/>
            <person name="Alverson A.J."/>
        </authorList>
    </citation>
    <scope>NUCLEOTIDE SEQUENCE [LARGE SCALE GENOMIC DNA]</scope>
    <source>
        <strain evidence="5 6">AJA232-27</strain>
    </source>
</reference>
<dbReference type="PANTHER" id="PTHR43719:SF28">
    <property type="entry name" value="PEROXIDE STRESS-ACTIVATED HISTIDINE KINASE MAK1-RELATED"/>
    <property type="match status" value="1"/>
</dbReference>
<evidence type="ECO:0000313" key="6">
    <source>
        <dbReference type="Proteomes" id="UP001530293"/>
    </source>
</evidence>
<evidence type="ECO:0000256" key="3">
    <source>
        <dbReference type="SAM" id="MobiDB-lite"/>
    </source>
</evidence>
<comment type="caution">
    <text evidence="5">The sequence shown here is derived from an EMBL/GenBank/DDBJ whole genome shotgun (WGS) entry which is preliminary data.</text>
</comment>
<accession>A0ABD3NC08</accession>
<keyword evidence="1 2" id="KW-0597">Phosphoprotein</keyword>
<dbReference type="Gene3D" id="3.40.50.2300">
    <property type="match status" value="1"/>
</dbReference>
<gene>
    <name evidence="5" type="ORF">ACHAWU_009160</name>
</gene>
<dbReference type="AlphaFoldDB" id="A0ABD3NC08"/>
<evidence type="ECO:0000256" key="2">
    <source>
        <dbReference type="PROSITE-ProRule" id="PRU00169"/>
    </source>
</evidence>
<feature type="region of interest" description="Disordered" evidence="3">
    <location>
        <begin position="1"/>
        <end position="34"/>
    </location>
</feature>
<dbReference type="Proteomes" id="UP001530293">
    <property type="component" value="Unassembled WGS sequence"/>
</dbReference>
<dbReference type="InterPro" id="IPR001789">
    <property type="entry name" value="Sig_transdc_resp-reg_receiver"/>
</dbReference>
<feature type="compositionally biased region" description="Polar residues" evidence="3">
    <location>
        <begin position="278"/>
        <end position="292"/>
    </location>
</feature>
<feature type="compositionally biased region" description="Low complexity" evidence="3">
    <location>
        <begin position="317"/>
        <end position="329"/>
    </location>
</feature>
<evidence type="ECO:0000256" key="1">
    <source>
        <dbReference type="ARBA" id="ARBA00022553"/>
    </source>
</evidence>
<dbReference type="EMBL" id="JALLBG020000044">
    <property type="protein sequence ID" value="KAL3770220.1"/>
    <property type="molecule type" value="Genomic_DNA"/>
</dbReference>
<dbReference type="PANTHER" id="PTHR43719">
    <property type="entry name" value="TWO-COMPONENT HISTIDINE KINASE"/>
    <property type="match status" value="1"/>
</dbReference>
<dbReference type="SMART" id="SM00448">
    <property type="entry name" value="REC"/>
    <property type="match status" value="1"/>
</dbReference>
<feature type="modified residue" description="4-aspartylphosphate" evidence="2">
    <location>
        <position position="844"/>
    </location>
</feature>
<sequence length="917" mass="99079">MHNHSLHQMRSAEHQQQQHHQQKQQQQQQQQDQAAAAVAQEFEIEEALFASAPVGVHCVDSNGVILWANRAELNFLGFNTSINDGGLDGKSGYVGRCVTSFVYSENKVGGDDTIGQQSDTNGMTVDDRTLYNEVLRRVTAGNPISGIPVRFVTRSGTIVYLLLDCDGRAILRRNFDSSSSSLTYDSSSAAGATTTSSFSSHYFRFFTRDDTARRIQEMRSNVLFQETNRSLQMLDDFMNRSMQQMRAPLTLMERACALVAENIEDVDEVVRGITISSINGTSAHPNDSSTGEHQGPVDGRKSHPEVSQPLTLGGGNNKNSSSSSSSSSNNNNFAIPLAIALSATSEARSVVTLATTLTKDALALVDDITDLCRFDQGRVLLIEKEAVKVQDICLEAMNNITRRTGPIAGGLVDVVLDVQEGTPSRVVTDKGVLRRSLSLLLNFAVDAAANAAAASGGGTTTRGKVIISVQDAAGWGGTGDVSACKISVFYSNPMEIPIALGSAVAAARKASPMVFFGSNAEQHLGHTNNLAMGLNSGGGANSTQKSSFSNLPTPFGEYYNKPTNEDAVEFMQKYHTTVHRGPMAHRIRLREHIQSGMTSCRQEKLGLGLSLLYHLVGAQGSDLRYEVVTEQQGPTTFGLSSLTKFWFLLPMSLDFPDRLPARQVVKDDIQGVSPPIGGGGSRSLPNRSPFMATFSGTPDDDLVMQQSRQKIPKISHPQQAPMDLFNHNISNNPMGMNVPTSLLNQPESTTTSVYLASASASTTTSNIEAAAGGVTTATKQYPGVVPGARPLVLVVEDTDVSASLLCMHLRKLNCTSHRAENGEVAIEMLRSAPAPNMYSLILMDLRMPVMDGFEATKIIKSSNASNIPVVALTGETSEENRKRCDEIGFDAYQTKPLKRPELKELLKKYVPGYTPVD</sequence>